<evidence type="ECO:0000256" key="1">
    <source>
        <dbReference type="ARBA" id="ARBA00023125"/>
    </source>
</evidence>
<dbReference type="SUPFAM" id="SSF52172">
    <property type="entry name" value="CheY-like"/>
    <property type="match status" value="1"/>
</dbReference>
<dbReference type="InterPro" id="IPR016032">
    <property type="entry name" value="Sig_transdc_resp-reg_C-effctor"/>
</dbReference>
<dbReference type="SMART" id="SM00421">
    <property type="entry name" value="HTH_LUXR"/>
    <property type="match status" value="1"/>
</dbReference>
<evidence type="ECO:0000259" key="4">
    <source>
        <dbReference type="PROSITE" id="PS50110"/>
    </source>
</evidence>
<accession>A0A5D0NEC0</accession>
<dbReference type="Gene3D" id="3.40.50.2300">
    <property type="match status" value="1"/>
</dbReference>
<feature type="domain" description="HTH luxR-type" evidence="3">
    <location>
        <begin position="184"/>
        <end position="249"/>
    </location>
</feature>
<keyword evidence="2" id="KW-0597">Phosphoprotein</keyword>
<organism evidence="5 6">
    <name type="scientific">Actinomadura chibensis</name>
    <dbReference type="NCBI Taxonomy" id="392828"/>
    <lineage>
        <taxon>Bacteria</taxon>
        <taxon>Bacillati</taxon>
        <taxon>Actinomycetota</taxon>
        <taxon>Actinomycetes</taxon>
        <taxon>Streptosporangiales</taxon>
        <taxon>Thermomonosporaceae</taxon>
        <taxon>Actinomadura</taxon>
    </lineage>
</organism>
<dbReference type="Pfam" id="PF00072">
    <property type="entry name" value="Response_reg"/>
    <property type="match status" value="1"/>
</dbReference>
<dbReference type="Proteomes" id="UP000323380">
    <property type="component" value="Unassembled WGS sequence"/>
</dbReference>
<sequence length="251" mass="26562">MSDHFRSVRSPGQPARYTALLSSSEWRSAITPPGHAAVAEPPNGIAKETKMIRILLAERAPLLRGGLVALLERVSDLDVVGAVGSGEQVLRAARMHRPDVALIDVGLPGLDGFAATCALGEAVPECRTVLMAGRTRAGDLRRAVAARAAGLVLKDTSPGDLVEAIRRAAEGARVIDPDMAFTELGSSESPLTEREMEVLALASRGASAAQIAEDLVLTIGTVRNHLSRINRKIGAQNRVQAIRMAEDAGWL</sequence>
<dbReference type="EMBL" id="VSFG01000007">
    <property type="protein sequence ID" value="TYB42707.1"/>
    <property type="molecule type" value="Genomic_DNA"/>
</dbReference>
<evidence type="ECO:0000313" key="5">
    <source>
        <dbReference type="EMBL" id="TYB42707.1"/>
    </source>
</evidence>
<dbReference type="InterPro" id="IPR011006">
    <property type="entry name" value="CheY-like_superfamily"/>
</dbReference>
<dbReference type="GO" id="GO:0003677">
    <property type="term" value="F:DNA binding"/>
    <property type="evidence" value="ECO:0007669"/>
    <property type="project" value="UniProtKB-KW"/>
</dbReference>
<dbReference type="PROSITE" id="PS50110">
    <property type="entry name" value="RESPONSE_REGULATORY"/>
    <property type="match status" value="1"/>
</dbReference>
<dbReference type="InterPro" id="IPR001789">
    <property type="entry name" value="Sig_transdc_resp-reg_receiver"/>
</dbReference>
<keyword evidence="6" id="KW-1185">Reference proteome</keyword>
<comment type="caution">
    <text evidence="5">The sequence shown here is derived from an EMBL/GenBank/DDBJ whole genome shotgun (WGS) entry which is preliminary data.</text>
</comment>
<dbReference type="InterPro" id="IPR000792">
    <property type="entry name" value="Tscrpt_reg_LuxR_C"/>
</dbReference>
<dbReference type="PANTHER" id="PTHR43214:SF42">
    <property type="entry name" value="TRANSCRIPTIONAL REGULATORY PROTEIN DESR"/>
    <property type="match status" value="1"/>
</dbReference>
<dbReference type="Pfam" id="PF00196">
    <property type="entry name" value="GerE"/>
    <property type="match status" value="1"/>
</dbReference>
<name>A0A5D0NEC0_9ACTN</name>
<protein>
    <submittedName>
        <fullName evidence="5">Response regulator transcription factor</fullName>
    </submittedName>
</protein>
<proteinExistence type="predicted"/>
<dbReference type="GO" id="GO:0006355">
    <property type="term" value="P:regulation of DNA-templated transcription"/>
    <property type="evidence" value="ECO:0007669"/>
    <property type="project" value="InterPro"/>
</dbReference>
<dbReference type="PROSITE" id="PS00622">
    <property type="entry name" value="HTH_LUXR_1"/>
    <property type="match status" value="1"/>
</dbReference>
<dbReference type="PANTHER" id="PTHR43214">
    <property type="entry name" value="TWO-COMPONENT RESPONSE REGULATOR"/>
    <property type="match status" value="1"/>
</dbReference>
<dbReference type="AlphaFoldDB" id="A0A5D0NEC0"/>
<dbReference type="STRING" id="1220554.GCA_001552135_02679"/>
<dbReference type="SUPFAM" id="SSF46894">
    <property type="entry name" value="C-terminal effector domain of the bipartite response regulators"/>
    <property type="match status" value="1"/>
</dbReference>
<dbReference type="PROSITE" id="PS50043">
    <property type="entry name" value="HTH_LUXR_2"/>
    <property type="match status" value="1"/>
</dbReference>
<dbReference type="CDD" id="cd06170">
    <property type="entry name" value="LuxR_C_like"/>
    <property type="match status" value="1"/>
</dbReference>
<evidence type="ECO:0000259" key="3">
    <source>
        <dbReference type="PROSITE" id="PS50043"/>
    </source>
</evidence>
<reference evidence="5 6" key="1">
    <citation type="submission" date="2019-08" db="EMBL/GenBank/DDBJ databases">
        <title>Actinomadura sp. nov. CYP1-5 isolated from mountain soil.</title>
        <authorList>
            <person name="Songsumanus A."/>
            <person name="Kuncharoen N."/>
            <person name="Kudo T."/>
            <person name="Yuki M."/>
            <person name="Igarashi Y."/>
            <person name="Tanasupawat S."/>
        </authorList>
    </citation>
    <scope>NUCLEOTIDE SEQUENCE [LARGE SCALE GENOMIC DNA]</scope>
    <source>
        <strain evidence="5 6">JCM 14158</strain>
    </source>
</reference>
<dbReference type="InterPro" id="IPR039420">
    <property type="entry name" value="WalR-like"/>
</dbReference>
<evidence type="ECO:0000256" key="2">
    <source>
        <dbReference type="PROSITE-ProRule" id="PRU00169"/>
    </source>
</evidence>
<dbReference type="SMART" id="SM00448">
    <property type="entry name" value="REC"/>
    <property type="match status" value="1"/>
</dbReference>
<evidence type="ECO:0000313" key="6">
    <source>
        <dbReference type="Proteomes" id="UP000323380"/>
    </source>
</evidence>
<feature type="modified residue" description="4-aspartylphosphate" evidence="2">
    <location>
        <position position="104"/>
    </location>
</feature>
<dbReference type="GO" id="GO:0000160">
    <property type="term" value="P:phosphorelay signal transduction system"/>
    <property type="evidence" value="ECO:0007669"/>
    <property type="project" value="InterPro"/>
</dbReference>
<keyword evidence="1" id="KW-0238">DNA-binding</keyword>
<feature type="domain" description="Response regulatory" evidence="4">
    <location>
        <begin position="53"/>
        <end position="169"/>
    </location>
</feature>
<dbReference type="PRINTS" id="PR00038">
    <property type="entry name" value="HTHLUXR"/>
</dbReference>
<gene>
    <name evidence="5" type="ORF">FXF69_28380</name>
</gene>